<dbReference type="EMBL" id="CP036425">
    <property type="protein sequence ID" value="QDU35150.1"/>
    <property type="molecule type" value="Genomic_DNA"/>
</dbReference>
<protein>
    <submittedName>
        <fullName evidence="1">Uncharacterized protein</fullName>
    </submittedName>
</protein>
<accession>A0A517YY39</accession>
<sequence length="68" mass="7597">MSIRTEEAVEPCCAMNYDFSGVSYRCRAIVLYVARETNHFHMSPALKYGLMSQNLVSARIGLAGHTDL</sequence>
<reference evidence="1 2" key="1">
    <citation type="submission" date="2019-02" db="EMBL/GenBank/DDBJ databases">
        <title>Deep-cultivation of Planctomycetes and their phenomic and genomic characterization uncovers novel biology.</title>
        <authorList>
            <person name="Wiegand S."/>
            <person name="Jogler M."/>
            <person name="Boedeker C."/>
            <person name="Pinto D."/>
            <person name="Vollmers J."/>
            <person name="Rivas-Marin E."/>
            <person name="Kohn T."/>
            <person name="Peeters S.H."/>
            <person name="Heuer A."/>
            <person name="Rast P."/>
            <person name="Oberbeckmann S."/>
            <person name="Bunk B."/>
            <person name="Jeske O."/>
            <person name="Meyerdierks A."/>
            <person name="Storesund J.E."/>
            <person name="Kallscheuer N."/>
            <person name="Luecker S."/>
            <person name="Lage O.M."/>
            <person name="Pohl T."/>
            <person name="Merkel B.J."/>
            <person name="Hornburger P."/>
            <person name="Mueller R.-W."/>
            <person name="Bruemmer F."/>
            <person name="Labrenz M."/>
            <person name="Spormann A.M."/>
            <person name="Op den Camp H."/>
            <person name="Overmann J."/>
            <person name="Amann R."/>
            <person name="Jetten M.S.M."/>
            <person name="Mascher T."/>
            <person name="Medema M.H."/>
            <person name="Devos D.P."/>
            <person name="Kaster A.-K."/>
            <person name="Ovreas L."/>
            <person name="Rohde M."/>
            <person name="Galperin M.Y."/>
            <person name="Jogler C."/>
        </authorList>
    </citation>
    <scope>NUCLEOTIDE SEQUENCE [LARGE SCALE GENOMIC DNA]</scope>
    <source>
        <strain evidence="1 2">KS4</strain>
    </source>
</reference>
<dbReference type="AlphaFoldDB" id="A0A517YY39"/>
<gene>
    <name evidence="1" type="ORF">KS4_32300</name>
</gene>
<dbReference type="Proteomes" id="UP000317369">
    <property type="component" value="Chromosome"/>
</dbReference>
<organism evidence="1 2">
    <name type="scientific">Poriferisphaera corsica</name>
    <dbReference type="NCBI Taxonomy" id="2528020"/>
    <lineage>
        <taxon>Bacteria</taxon>
        <taxon>Pseudomonadati</taxon>
        <taxon>Planctomycetota</taxon>
        <taxon>Phycisphaerae</taxon>
        <taxon>Phycisphaerales</taxon>
        <taxon>Phycisphaeraceae</taxon>
        <taxon>Poriferisphaera</taxon>
    </lineage>
</organism>
<keyword evidence="2" id="KW-1185">Reference proteome</keyword>
<proteinExistence type="predicted"/>
<dbReference type="KEGG" id="pcor:KS4_32300"/>
<name>A0A517YY39_9BACT</name>
<evidence type="ECO:0000313" key="1">
    <source>
        <dbReference type="EMBL" id="QDU35150.1"/>
    </source>
</evidence>
<evidence type="ECO:0000313" key="2">
    <source>
        <dbReference type="Proteomes" id="UP000317369"/>
    </source>
</evidence>